<evidence type="ECO:0000259" key="1">
    <source>
        <dbReference type="PROSITE" id="PS51186"/>
    </source>
</evidence>
<evidence type="ECO:0000313" key="2">
    <source>
        <dbReference type="EMBL" id="OHA47958.1"/>
    </source>
</evidence>
<dbReference type="Gene3D" id="3.40.630.30">
    <property type="match status" value="1"/>
</dbReference>
<dbReference type="EMBL" id="MHSS01000011">
    <property type="protein sequence ID" value="OHA47958.1"/>
    <property type="molecule type" value="Genomic_DNA"/>
</dbReference>
<evidence type="ECO:0000313" key="3">
    <source>
        <dbReference type="Proteomes" id="UP000177629"/>
    </source>
</evidence>
<sequence>MSLACKSCGSMLTEPRIIQAVPSDFLELKRFLGSFTGAGFEKHELAHMFLLRDSHNGQKIVGAAELFPCSDGSFYLCRVKVARHLRRQGIGQYLFEYAIGHAQKLGARDVYVVTRFRETAPAVRIVRKLGAIEISQAILQKNVPRHMVDRYSSLQNRFWRFPL</sequence>
<name>A0A1G2PHY8_9BACT</name>
<protein>
    <recommendedName>
        <fullName evidence="1">N-acetyltransferase domain-containing protein</fullName>
    </recommendedName>
</protein>
<dbReference type="Pfam" id="PF00583">
    <property type="entry name" value="Acetyltransf_1"/>
    <property type="match status" value="1"/>
</dbReference>
<dbReference type="SUPFAM" id="SSF55729">
    <property type="entry name" value="Acyl-CoA N-acyltransferases (Nat)"/>
    <property type="match status" value="1"/>
</dbReference>
<dbReference type="Proteomes" id="UP000177629">
    <property type="component" value="Unassembled WGS sequence"/>
</dbReference>
<dbReference type="AlphaFoldDB" id="A0A1G2PHY8"/>
<reference evidence="2 3" key="1">
    <citation type="journal article" date="2016" name="Nat. Commun.">
        <title>Thousands of microbial genomes shed light on interconnected biogeochemical processes in an aquifer system.</title>
        <authorList>
            <person name="Anantharaman K."/>
            <person name="Brown C.T."/>
            <person name="Hug L.A."/>
            <person name="Sharon I."/>
            <person name="Castelle C.J."/>
            <person name="Probst A.J."/>
            <person name="Thomas B.C."/>
            <person name="Singh A."/>
            <person name="Wilkins M.J."/>
            <person name="Karaoz U."/>
            <person name="Brodie E.L."/>
            <person name="Williams K.H."/>
            <person name="Hubbard S.S."/>
            <person name="Banfield J.F."/>
        </authorList>
    </citation>
    <scope>NUCLEOTIDE SEQUENCE [LARGE SCALE GENOMIC DNA]</scope>
</reference>
<dbReference type="CDD" id="cd04301">
    <property type="entry name" value="NAT_SF"/>
    <property type="match status" value="1"/>
</dbReference>
<accession>A0A1G2PHY8</accession>
<gene>
    <name evidence="2" type="ORF">A2806_02700</name>
</gene>
<dbReference type="InterPro" id="IPR000182">
    <property type="entry name" value="GNAT_dom"/>
</dbReference>
<proteinExistence type="predicted"/>
<feature type="domain" description="N-acetyltransferase" evidence="1">
    <location>
        <begin position="15"/>
        <end position="155"/>
    </location>
</feature>
<organism evidence="2 3">
    <name type="scientific">Candidatus Terrybacteria bacterium RIFCSPHIGHO2_01_FULL_48_17</name>
    <dbReference type="NCBI Taxonomy" id="1802362"/>
    <lineage>
        <taxon>Bacteria</taxon>
        <taxon>Candidatus Terryibacteriota</taxon>
    </lineage>
</organism>
<dbReference type="InterPro" id="IPR016181">
    <property type="entry name" value="Acyl_CoA_acyltransferase"/>
</dbReference>
<dbReference type="PROSITE" id="PS51186">
    <property type="entry name" value="GNAT"/>
    <property type="match status" value="1"/>
</dbReference>
<dbReference type="GO" id="GO:0016747">
    <property type="term" value="F:acyltransferase activity, transferring groups other than amino-acyl groups"/>
    <property type="evidence" value="ECO:0007669"/>
    <property type="project" value="InterPro"/>
</dbReference>
<comment type="caution">
    <text evidence="2">The sequence shown here is derived from an EMBL/GenBank/DDBJ whole genome shotgun (WGS) entry which is preliminary data.</text>
</comment>